<feature type="domain" description="Major facilitator superfamily (MFS) profile" evidence="7">
    <location>
        <begin position="1"/>
        <end position="121"/>
    </location>
</feature>
<keyword evidence="5 6" id="KW-0472">Membrane</keyword>
<reference evidence="8" key="2">
    <citation type="submission" date="2022-10" db="EMBL/GenBank/DDBJ databases">
        <authorList>
            <consortium name="ENA_rothamsted_submissions"/>
            <consortium name="culmorum"/>
            <person name="King R."/>
        </authorList>
    </citation>
    <scope>NUCLEOTIDE SEQUENCE</scope>
</reference>
<evidence type="ECO:0000256" key="6">
    <source>
        <dbReference type="SAM" id="Phobius"/>
    </source>
</evidence>
<dbReference type="SUPFAM" id="SSF103473">
    <property type="entry name" value="MFS general substrate transporter"/>
    <property type="match status" value="1"/>
</dbReference>
<dbReference type="Proteomes" id="UP001153714">
    <property type="component" value="Chromosome 17"/>
</dbReference>
<evidence type="ECO:0000256" key="4">
    <source>
        <dbReference type="ARBA" id="ARBA00022989"/>
    </source>
</evidence>
<organism evidence="8 9">
    <name type="scientific">Diatraea saccharalis</name>
    <name type="common">sugarcane borer</name>
    <dbReference type="NCBI Taxonomy" id="40085"/>
    <lineage>
        <taxon>Eukaryota</taxon>
        <taxon>Metazoa</taxon>
        <taxon>Ecdysozoa</taxon>
        <taxon>Arthropoda</taxon>
        <taxon>Hexapoda</taxon>
        <taxon>Insecta</taxon>
        <taxon>Pterygota</taxon>
        <taxon>Neoptera</taxon>
        <taxon>Endopterygota</taxon>
        <taxon>Lepidoptera</taxon>
        <taxon>Glossata</taxon>
        <taxon>Ditrysia</taxon>
        <taxon>Pyraloidea</taxon>
        <taxon>Crambidae</taxon>
        <taxon>Crambinae</taxon>
        <taxon>Diatraea</taxon>
    </lineage>
</organism>
<feature type="transmembrane region" description="Helical" evidence="6">
    <location>
        <begin position="95"/>
        <end position="114"/>
    </location>
</feature>
<reference evidence="8" key="1">
    <citation type="submission" date="2021-12" db="EMBL/GenBank/DDBJ databases">
        <authorList>
            <person name="King R."/>
        </authorList>
    </citation>
    <scope>NUCLEOTIDE SEQUENCE</scope>
</reference>
<dbReference type="GO" id="GO:0016020">
    <property type="term" value="C:membrane"/>
    <property type="evidence" value="ECO:0007669"/>
    <property type="project" value="UniProtKB-SubCell"/>
</dbReference>
<evidence type="ECO:0000256" key="1">
    <source>
        <dbReference type="ARBA" id="ARBA00004141"/>
    </source>
</evidence>
<dbReference type="Gene3D" id="1.20.1250.20">
    <property type="entry name" value="MFS general substrate transporter like domains"/>
    <property type="match status" value="1"/>
</dbReference>
<dbReference type="AlphaFoldDB" id="A0A9P0C7E3"/>
<proteinExistence type="predicted"/>
<keyword evidence="2" id="KW-0813">Transport</keyword>
<feature type="transmembrane region" description="Helical" evidence="6">
    <location>
        <begin position="40"/>
        <end position="58"/>
    </location>
</feature>
<dbReference type="PANTHER" id="PTHR23511">
    <property type="entry name" value="SYNAPTIC VESICLE GLYCOPROTEIN 2"/>
    <property type="match status" value="1"/>
</dbReference>
<name>A0A9P0C7E3_9NEOP</name>
<evidence type="ECO:0000256" key="2">
    <source>
        <dbReference type="ARBA" id="ARBA00022448"/>
    </source>
</evidence>
<dbReference type="GO" id="GO:0022857">
    <property type="term" value="F:transmembrane transporter activity"/>
    <property type="evidence" value="ECO:0007669"/>
    <property type="project" value="InterPro"/>
</dbReference>
<evidence type="ECO:0000256" key="3">
    <source>
        <dbReference type="ARBA" id="ARBA00022692"/>
    </source>
</evidence>
<evidence type="ECO:0000313" key="9">
    <source>
        <dbReference type="Proteomes" id="UP001153714"/>
    </source>
</evidence>
<evidence type="ECO:0000313" key="8">
    <source>
        <dbReference type="EMBL" id="CAH0752199.1"/>
    </source>
</evidence>
<dbReference type="OrthoDB" id="10262656at2759"/>
<feature type="transmembrane region" description="Helical" evidence="6">
    <location>
        <begin position="16"/>
        <end position="34"/>
    </location>
</feature>
<keyword evidence="3 6" id="KW-0812">Transmembrane</keyword>
<dbReference type="PANTHER" id="PTHR23511:SF35">
    <property type="entry name" value="MAJOR FACILITATOR SUPERFAMILY (MFS) PROFILE DOMAIN-CONTAINING PROTEIN"/>
    <property type="match status" value="1"/>
</dbReference>
<accession>A0A9P0C7E3</accession>
<comment type="subcellular location">
    <subcellularLocation>
        <location evidence="1">Membrane</location>
        <topology evidence="1">Multi-pass membrane protein</topology>
    </subcellularLocation>
</comment>
<dbReference type="InterPro" id="IPR020846">
    <property type="entry name" value="MFS_dom"/>
</dbReference>
<sequence length="121" mass="13074">MYILVGFFVDLMGKKLILVVVLFATGCSGIIAHLVTNSQIGVIMFAIFQMSGACIGLMNSVAVDLFPTKYRAMAVCLSMMMGRVGSMAGSNLIGVFLQTNCGLSFYLFGGIIIGKKRQWED</sequence>
<protein>
    <recommendedName>
        <fullName evidence="7">Major facilitator superfamily (MFS) profile domain-containing protein</fullName>
    </recommendedName>
</protein>
<evidence type="ECO:0000256" key="5">
    <source>
        <dbReference type="ARBA" id="ARBA00023136"/>
    </source>
</evidence>
<gene>
    <name evidence="8" type="ORF">DIATSA_LOCUS5332</name>
</gene>
<evidence type="ECO:0000259" key="7">
    <source>
        <dbReference type="PROSITE" id="PS50850"/>
    </source>
</evidence>
<dbReference type="EMBL" id="OU893348">
    <property type="protein sequence ID" value="CAH0752199.1"/>
    <property type="molecule type" value="Genomic_DNA"/>
</dbReference>
<keyword evidence="4 6" id="KW-1133">Transmembrane helix</keyword>
<dbReference type="InterPro" id="IPR036259">
    <property type="entry name" value="MFS_trans_sf"/>
</dbReference>
<dbReference type="PROSITE" id="PS50850">
    <property type="entry name" value="MFS"/>
    <property type="match status" value="1"/>
</dbReference>
<keyword evidence="9" id="KW-1185">Reference proteome</keyword>